<protein>
    <recommendedName>
        <fullName evidence="9">Zn(2)-C6 fungal-type domain-containing protein</fullName>
    </recommendedName>
</protein>
<feature type="domain" description="Zn(2)-C6 fungal-type" evidence="9">
    <location>
        <begin position="22"/>
        <end position="52"/>
    </location>
</feature>
<dbReference type="EMBL" id="MU854898">
    <property type="protein sequence ID" value="KAK4031288.1"/>
    <property type="molecule type" value="Genomic_DNA"/>
</dbReference>
<dbReference type="AlphaFoldDB" id="A0AAN6SL22"/>
<keyword evidence="4" id="KW-0805">Transcription regulation</keyword>
<dbReference type="GO" id="GO:0043565">
    <property type="term" value="F:sequence-specific DNA binding"/>
    <property type="evidence" value="ECO:0007669"/>
    <property type="project" value="TreeGrafter"/>
</dbReference>
<organism evidence="10 11">
    <name type="scientific">Parachaetomium inaequale</name>
    <dbReference type="NCBI Taxonomy" id="2588326"/>
    <lineage>
        <taxon>Eukaryota</taxon>
        <taxon>Fungi</taxon>
        <taxon>Dikarya</taxon>
        <taxon>Ascomycota</taxon>
        <taxon>Pezizomycotina</taxon>
        <taxon>Sordariomycetes</taxon>
        <taxon>Sordariomycetidae</taxon>
        <taxon>Sordariales</taxon>
        <taxon>Chaetomiaceae</taxon>
        <taxon>Parachaetomium</taxon>
    </lineage>
</organism>
<reference evidence="11" key="1">
    <citation type="journal article" date="2023" name="Mol. Phylogenet. Evol.">
        <title>Genome-scale phylogeny and comparative genomics of the fungal order Sordariales.</title>
        <authorList>
            <person name="Hensen N."/>
            <person name="Bonometti L."/>
            <person name="Westerberg I."/>
            <person name="Brannstrom I.O."/>
            <person name="Guillou S."/>
            <person name="Cros-Aarteil S."/>
            <person name="Calhoun S."/>
            <person name="Haridas S."/>
            <person name="Kuo A."/>
            <person name="Mondo S."/>
            <person name="Pangilinan J."/>
            <person name="Riley R."/>
            <person name="LaButti K."/>
            <person name="Andreopoulos B."/>
            <person name="Lipzen A."/>
            <person name="Chen C."/>
            <person name="Yan M."/>
            <person name="Daum C."/>
            <person name="Ng V."/>
            <person name="Clum A."/>
            <person name="Steindorff A."/>
            <person name="Ohm R.A."/>
            <person name="Martin F."/>
            <person name="Silar P."/>
            <person name="Natvig D.O."/>
            <person name="Lalanne C."/>
            <person name="Gautier V."/>
            <person name="Ament-Velasquez S.L."/>
            <person name="Kruys A."/>
            <person name="Hutchinson M.I."/>
            <person name="Powell A.J."/>
            <person name="Barry K."/>
            <person name="Miller A.N."/>
            <person name="Grigoriev I.V."/>
            <person name="Debuchy R."/>
            <person name="Gladieux P."/>
            <person name="Hiltunen Thoren M."/>
            <person name="Johannesson H."/>
        </authorList>
    </citation>
    <scope>NUCLEOTIDE SEQUENCE [LARGE SCALE GENOMIC DNA]</scope>
    <source>
        <strain evidence="11">CBS 284.82</strain>
    </source>
</reference>
<dbReference type="SUPFAM" id="SSF57701">
    <property type="entry name" value="Zn2/Cys6 DNA-binding domain"/>
    <property type="match status" value="1"/>
</dbReference>
<dbReference type="InterPro" id="IPR001138">
    <property type="entry name" value="Zn2Cys6_DnaBD"/>
</dbReference>
<dbReference type="PROSITE" id="PS50048">
    <property type="entry name" value="ZN2_CY6_FUNGAL_2"/>
    <property type="match status" value="1"/>
</dbReference>
<keyword evidence="2" id="KW-0479">Metal-binding</keyword>
<dbReference type="CDD" id="cd00067">
    <property type="entry name" value="GAL4"/>
    <property type="match status" value="1"/>
</dbReference>
<evidence type="ECO:0000256" key="4">
    <source>
        <dbReference type="ARBA" id="ARBA00023015"/>
    </source>
</evidence>
<keyword evidence="6" id="KW-0804">Transcription</keyword>
<name>A0AAN6SL22_9PEZI</name>
<dbReference type="SMART" id="SM00066">
    <property type="entry name" value="GAL4"/>
    <property type="match status" value="1"/>
</dbReference>
<dbReference type="PANTHER" id="PTHR47782">
    <property type="entry name" value="ZN(II)2CYS6 TRANSCRIPTION FACTOR (EUROFUNG)-RELATED"/>
    <property type="match status" value="1"/>
</dbReference>
<gene>
    <name evidence="10" type="ORF">C8A01DRAFT_21474</name>
</gene>
<evidence type="ECO:0000313" key="10">
    <source>
        <dbReference type="EMBL" id="KAK4031288.1"/>
    </source>
</evidence>
<dbReference type="PROSITE" id="PS00463">
    <property type="entry name" value="ZN2_CY6_FUNGAL_1"/>
    <property type="match status" value="1"/>
</dbReference>
<keyword evidence="7" id="KW-0539">Nucleus</keyword>
<dbReference type="PANTHER" id="PTHR47782:SF12">
    <property type="entry name" value="ZN(II)2CYS6 TRANSCRIPTION FACTOR (EUROFUNG)"/>
    <property type="match status" value="1"/>
</dbReference>
<accession>A0AAN6SL22</accession>
<evidence type="ECO:0000256" key="7">
    <source>
        <dbReference type="ARBA" id="ARBA00023242"/>
    </source>
</evidence>
<dbReference type="GO" id="GO:0045944">
    <property type="term" value="P:positive regulation of transcription by RNA polymerase II"/>
    <property type="evidence" value="ECO:0007669"/>
    <property type="project" value="TreeGrafter"/>
</dbReference>
<evidence type="ECO:0000256" key="5">
    <source>
        <dbReference type="ARBA" id="ARBA00023125"/>
    </source>
</evidence>
<dbReference type="GO" id="GO:0005634">
    <property type="term" value="C:nucleus"/>
    <property type="evidence" value="ECO:0007669"/>
    <property type="project" value="UniProtKB-SubCell"/>
</dbReference>
<dbReference type="GO" id="GO:0000981">
    <property type="term" value="F:DNA-binding transcription factor activity, RNA polymerase II-specific"/>
    <property type="evidence" value="ECO:0007669"/>
    <property type="project" value="InterPro"/>
</dbReference>
<evidence type="ECO:0000256" key="2">
    <source>
        <dbReference type="ARBA" id="ARBA00022723"/>
    </source>
</evidence>
<comment type="caution">
    <text evidence="10">The sequence shown here is derived from an EMBL/GenBank/DDBJ whole genome shotgun (WGS) entry which is preliminary data.</text>
</comment>
<dbReference type="InterPro" id="IPR052202">
    <property type="entry name" value="Yeast_MetPath_Reg"/>
</dbReference>
<dbReference type="InterPro" id="IPR036864">
    <property type="entry name" value="Zn2-C6_fun-type_DNA-bd_sf"/>
</dbReference>
<evidence type="ECO:0000256" key="6">
    <source>
        <dbReference type="ARBA" id="ARBA00023163"/>
    </source>
</evidence>
<evidence type="ECO:0000313" key="11">
    <source>
        <dbReference type="Proteomes" id="UP001303115"/>
    </source>
</evidence>
<feature type="region of interest" description="Disordered" evidence="8">
    <location>
        <begin position="1"/>
        <end position="22"/>
    </location>
</feature>
<comment type="subcellular location">
    <subcellularLocation>
        <location evidence="1">Nucleus</location>
    </subcellularLocation>
</comment>
<keyword evidence="5" id="KW-0238">DNA-binding</keyword>
<dbReference type="Proteomes" id="UP001303115">
    <property type="component" value="Unassembled WGS sequence"/>
</dbReference>
<dbReference type="PRINTS" id="PR00755">
    <property type="entry name" value="AFLATOXINBRP"/>
</dbReference>
<proteinExistence type="predicted"/>
<evidence type="ECO:0000259" key="9">
    <source>
        <dbReference type="PROSITE" id="PS50048"/>
    </source>
</evidence>
<dbReference type="Pfam" id="PF00172">
    <property type="entry name" value="Zn_clus"/>
    <property type="match status" value="1"/>
</dbReference>
<dbReference type="GO" id="GO:0008270">
    <property type="term" value="F:zinc ion binding"/>
    <property type="evidence" value="ECO:0007669"/>
    <property type="project" value="InterPro"/>
</dbReference>
<evidence type="ECO:0000256" key="3">
    <source>
        <dbReference type="ARBA" id="ARBA00022833"/>
    </source>
</evidence>
<keyword evidence="11" id="KW-1185">Reference proteome</keyword>
<keyword evidence="3" id="KW-0862">Zinc</keyword>
<dbReference type="Gene3D" id="4.10.240.10">
    <property type="entry name" value="Zn(2)-C6 fungal-type DNA-binding domain"/>
    <property type="match status" value="1"/>
</dbReference>
<evidence type="ECO:0000256" key="1">
    <source>
        <dbReference type="ARBA" id="ARBA00004123"/>
    </source>
</evidence>
<evidence type="ECO:0000256" key="8">
    <source>
        <dbReference type="SAM" id="MobiDB-lite"/>
    </source>
</evidence>
<sequence length="64" mass="7045">MADDSLPVRRAQRPRGPRTSQACTRCRSGKIRCDGKMPTCSPCADRGHRCVYSAAQKVRGPGKR</sequence>